<evidence type="ECO:0000256" key="1">
    <source>
        <dbReference type="SAM" id="MobiDB-lite"/>
    </source>
</evidence>
<evidence type="ECO:0000313" key="2">
    <source>
        <dbReference type="EMBL" id="KAE9395211.1"/>
    </source>
</evidence>
<reference evidence="2" key="1">
    <citation type="journal article" date="2019" name="Environ. Microbiol.">
        <title>Fungal ecological strategies reflected in gene transcription - a case study of two litter decomposers.</title>
        <authorList>
            <person name="Barbi F."/>
            <person name="Kohler A."/>
            <person name="Barry K."/>
            <person name="Baskaran P."/>
            <person name="Daum C."/>
            <person name="Fauchery L."/>
            <person name="Ihrmark K."/>
            <person name="Kuo A."/>
            <person name="LaButti K."/>
            <person name="Lipzen A."/>
            <person name="Morin E."/>
            <person name="Grigoriev I.V."/>
            <person name="Henrissat B."/>
            <person name="Lindahl B."/>
            <person name="Martin F."/>
        </authorList>
    </citation>
    <scope>NUCLEOTIDE SEQUENCE</scope>
    <source>
        <strain evidence="2">JB14</strain>
    </source>
</reference>
<dbReference type="Proteomes" id="UP000799118">
    <property type="component" value="Unassembled WGS sequence"/>
</dbReference>
<dbReference type="AlphaFoldDB" id="A0A6A4HAY5"/>
<dbReference type="EMBL" id="ML769535">
    <property type="protein sequence ID" value="KAE9395211.1"/>
    <property type="molecule type" value="Genomic_DNA"/>
</dbReference>
<proteinExistence type="predicted"/>
<evidence type="ECO:0000313" key="3">
    <source>
        <dbReference type="Proteomes" id="UP000799118"/>
    </source>
</evidence>
<protein>
    <submittedName>
        <fullName evidence="2">Uncharacterized protein</fullName>
    </submittedName>
</protein>
<feature type="region of interest" description="Disordered" evidence="1">
    <location>
        <begin position="110"/>
        <end position="151"/>
    </location>
</feature>
<feature type="compositionally biased region" description="Polar residues" evidence="1">
    <location>
        <begin position="129"/>
        <end position="151"/>
    </location>
</feature>
<name>A0A6A4HAY5_9AGAR</name>
<sequence>MVKRKDLALVALIHASPQPNRMLSERGNPLSLLSNQSLCHIRRASQRVYFGRSYLERNRSPSVISTKWKRSSIWSLDTEHDLEWVEERDSKNAEIIEFVWRRRRKSRERALDMPEGTFRSSIGGRNDLKTTSPFPSCNKQPSSPTANHPVD</sequence>
<gene>
    <name evidence="2" type="ORF">BT96DRAFT_157802</name>
</gene>
<organism evidence="2 3">
    <name type="scientific">Gymnopus androsaceus JB14</name>
    <dbReference type="NCBI Taxonomy" id="1447944"/>
    <lineage>
        <taxon>Eukaryota</taxon>
        <taxon>Fungi</taxon>
        <taxon>Dikarya</taxon>
        <taxon>Basidiomycota</taxon>
        <taxon>Agaricomycotina</taxon>
        <taxon>Agaricomycetes</taxon>
        <taxon>Agaricomycetidae</taxon>
        <taxon>Agaricales</taxon>
        <taxon>Marasmiineae</taxon>
        <taxon>Omphalotaceae</taxon>
        <taxon>Gymnopus</taxon>
    </lineage>
</organism>
<accession>A0A6A4HAY5</accession>
<keyword evidence="3" id="KW-1185">Reference proteome</keyword>